<dbReference type="EMBL" id="ML213507">
    <property type="protein sequence ID" value="TFK53318.1"/>
    <property type="molecule type" value="Genomic_DNA"/>
</dbReference>
<evidence type="ECO:0000313" key="3">
    <source>
        <dbReference type="Proteomes" id="UP000305948"/>
    </source>
</evidence>
<dbReference type="Proteomes" id="UP000305948">
    <property type="component" value="Unassembled WGS sequence"/>
</dbReference>
<name>A0A5C3NBE5_9AGAM</name>
<evidence type="ECO:0000259" key="1">
    <source>
        <dbReference type="Pfam" id="PF14214"/>
    </source>
</evidence>
<reference evidence="2 3" key="1">
    <citation type="journal article" date="2019" name="Nat. Ecol. Evol.">
        <title>Megaphylogeny resolves global patterns of mushroom evolution.</title>
        <authorList>
            <person name="Varga T."/>
            <person name="Krizsan K."/>
            <person name="Foldi C."/>
            <person name="Dima B."/>
            <person name="Sanchez-Garcia M."/>
            <person name="Sanchez-Ramirez S."/>
            <person name="Szollosi G.J."/>
            <person name="Szarkandi J.G."/>
            <person name="Papp V."/>
            <person name="Albert L."/>
            <person name="Andreopoulos W."/>
            <person name="Angelini C."/>
            <person name="Antonin V."/>
            <person name="Barry K.W."/>
            <person name="Bougher N.L."/>
            <person name="Buchanan P."/>
            <person name="Buyck B."/>
            <person name="Bense V."/>
            <person name="Catcheside P."/>
            <person name="Chovatia M."/>
            <person name="Cooper J."/>
            <person name="Damon W."/>
            <person name="Desjardin D."/>
            <person name="Finy P."/>
            <person name="Geml J."/>
            <person name="Haridas S."/>
            <person name="Hughes K."/>
            <person name="Justo A."/>
            <person name="Karasinski D."/>
            <person name="Kautmanova I."/>
            <person name="Kiss B."/>
            <person name="Kocsube S."/>
            <person name="Kotiranta H."/>
            <person name="LaButti K.M."/>
            <person name="Lechner B.E."/>
            <person name="Liimatainen K."/>
            <person name="Lipzen A."/>
            <person name="Lukacs Z."/>
            <person name="Mihaltcheva S."/>
            <person name="Morgado L.N."/>
            <person name="Niskanen T."/>
            <person name="Noordeloos M.E."/>
            <person name="Ohm R.A."/>
            <person name="Ortiz-Santana B."/>
            <person name="Ovrebo C."/>
            <person name="Racz N."/>
            <person name="Riley R."/>
            <person name="Savchenko A."/>
            <person name="Shiryaev A."/>
            <person name="Soop K."/>
            <person name="Spirin V."/>
            <person name="Szebenyi C."/>
            <person name="Tomsovsky M."/>
            <person name="Tulloss R.E."/>
            <person name="Uehling J."/>
            <person name="Grigoriev I.V."/>
            <person name="Vagvolgyi C."/>
            <person name="Papp T."/>
            <person name="Martin F.M."/>
            <person name="Miettinen O."/>
            <person name="Hibbett D.S."/>
            <person name="Nagy L.G."/>
        </authorList>
    </citation>
    <scope>NUCLEOTIDE SEQUENCE [LARGE SCALE GENOMIC DNA]</scope>
    <source>
        <strain evidence="2 3">OMC1185</strain>
    </source>
</reference>
<feature type="domain" description="Helitron helicase-like" evidence="1">
    <location>
        <begin position="58"/>
        <end position="260"/>
    </location>
</feature>
<gene>
    <name evidence="2" type="ORF">OE88DRAFT_1711380</name>
</gene>
<dbReference type="Pfam" id="PF14214">
    <property type="entry name" value="Helitron_like_N"/>
    <property type="match status" value="1"/>
</dbReference>
<dbReference type="AlphaFoldDB" id="A0A5C3NBE5"/>
<keyword evidence="3" id="KW-1185">Reference proteome</keyword>
<evidence type="ECO:0000313" key="2">
    <source>
        <dbReference type="EMBL" id="TFK53318.1"/>
    </source>
</evidence>
<protein>
    <recommendedName>
        <fullName evidence="1">Helitron helicase-like domain-containing protein</fullName>
    </recommendedName>
</protein>
<proteinExistence type="predicted"/>
<dbReference type="OrthoDB" id="3254930at2759"/>
<organism evidence="2 3">
    <name type="scientific">Heliocybe sulcata</name>
    <dbReference type="NCBI Taxonomy" id="5364"/>
    <lineage>
        <taxon>Eukaryota</taxon>
        <taxon>Fungi</taxon>
        <taxon>Dikarya</taxon>
        <taxon>Basidiomycota</taxon>
        <taxon>Agaricomycotina</taxon>
        <taxon>Agaricomycetes</taxon>
        <taxon>Gloeophyllales</taxon>
        <taxon>Gloeophyllaceae</taxon>
        <taxon>Heliocybe</taxon>
    </lineage>
</organism>
<dbReference type="STRING" id="5364.A0A5C3NBE5"/>
<sequence>MSAGKVMAIGHAEHPESIYNNPRLYPQMFPWLFPYGLGGLSNTNGWKRLPESLHKRQLLMYYDKRFQMDQYFPIIAFNQEQIKSSTTGGFLLADKNSFEDVTERLLSINTTTLSTLAARLAKGENVTPSNKYEEDCFQLLKDLDHIGGHVEGSLTSKKYMRNEIWSLIAYKGAPSWFITFAPADVQHPIALYYASTGQTFQPDLLPKDERIKLIATNPVAGARFFDMMVKLFIRHVLGVHSDHDGLYGETSAYYGTVEQQAPKKYGTKCWIQTLNSDKE</sequence>
<accession>A0A5C3NBE5</accession>
<dbReference type="InterPro" id="IPR025476">
    <property type="entry name" value="Helitron_helicase-like"/>
</dbReference>